<evidence type="ECO:0000313" key="2">
    <source>
        <dbReference type="EMBL" id="PHM37810.1"/>
    </source>
</evidence>
<evidence type="ECO:0000313" key="4">
    <source>
        <dbReference type="Proteomes" id="UP000198919"/>
    </source>
</evidence>
<dbReference type="EMBL" id="NITY01000019">
    <property type="protein sequence ID" value="PHM37810.1"/>
    <property type="molecule type" value="Genomic_DNA"/>
</dbReference>
<reference evidence="3" key="1">
    <citation type="submission" date="2016-10" db="EMBL/GenBank/DDBJ databases">
        <authorList>
            <person name="de Groot N.N."/>
        </authorList>
    </citation>
    <scope>NUCLEOTIDE SEQUENCE [LARGE SCALE GENOMIC DNA]</scope>
    <source>
        <strain evidence="3">DSM 17908</strain>
    </source>
</reference>
<dbReference type="OrthoDB" id="9992285at2"/>
<dbReference type="AlphaFoldDB" id="A0A1I3Y092"/>
<name>A0A1I3Y092_9GAMM</name>
<dbReference type="Proteomes" id="UP000198919">
    <property type="component" value="Unassembled WGS sequence"/>
</dbReference>
<keyword evidence="5" id="KW-1185">Reference proteome</keyword>
<accession>A0A1I3Y092</accession>
<evidence type="ECO:0000313" key="3">
    <source>
        <dbReference type="EMBL" id="SFK25172.1"/>
    </source>
</evidence>
<evidence type="ECO:0000313" key="5">
    <source>
        <dbReference type="Proteomes" id="UP000224607"/>
    </source>
</evidence>
<dbReference type="RefSeq" id="WP_092514471.1">
    <property type="nucleotide sequence ID" value="NZ_CAWNQB010000011.1"/>
</dbReference>
<dbReference type="Proteomes" id="UP000224607">
    <property type="component" value="Unassembled WGS sequence"/>
</dbReference>
<feature type="region of interest" description="Disordered" evidence="1">
    <location>
        <begin position="78"/>
        <end position="99"/>
    </location>
</feature>
<proteinExistence type="predicted"/>
<evidence type="ECO:0000256" key="1">
    <source>
        <dbReference type="SAM" id="MobiDB-lite"/>
    </source>
</evidence>
<organism evidence="3 4">
    <name type="scientific">Xenorhabdus mauleonii</name>
    <dbReference type="NCBI Taxonomy" id="351675"/>
    <lineage>
        <taxon>Bacteria</taxon>
        <taxon>Pseudomonadati</taxon>
        <taxon>Pseudomonadota</taxon>
        <taxon>Gammaproteobacteria</taxon>
        <taxon>Enterobacterales</taxon>
        <taxon>Morganellaceae</taxon>
        <taxon>Xenorhabdus</taxon>
    </lineage>
</organism>
<reference evidence="4" key="2">
    <citation type="submission" date="2016-10" db="EMBL/GenBank/DDBJ databases">
        <authorList>
            <person name="Varghese N."/>
            <person name="Submissions S."/>
        </authorList>
    </citation>
    <scope>NUCLEOTIDE SEQUENCE [LARGE SCALE GENOMIC DNA]</scope>
    <source>
        <strain evidence="4">DSM 17908</strain>
    </source>
</reference>
<dbReference type="EMBL" id="FORG01000041">
    <property type="protein sequence ID" value="SFK25172.1"/>
    <property type="molecule type" value="Genomic_DNA"/>
</dbReference>
<sequence length="120" mass="13313">MIIKKVGDLVIEIPESMIVNGEELFFTHSDLIPVFSEGGDPDDNTPIGFNLVHEVPGGGTVNNGIYADFYGDTNVLPGPLDERDDYEHPDDSPIDTYFTPPSDFVDQVNVYIEYDEDGEE</sequence>
<reference evidence="2 5" key="3">
    <citation type="journal article" date="2017" name="Nat. Microbiol.">
        <title>Natural product diversity associated with the nematode symbionts Photorhabdus and Xenorhabdus.</title>
        <authorList>
            <person name="Tobias N.J."/>
            <person name="Wolff H."/>
            <person name="Djahanschiri B."/>
            <person name="Grundmann F."/>
            <person name="Kronenwerth M."/>
            <person name="Shi Y.M."/>
            <person name="Simonyi S."/>
            <person name="Grun P."/>
            <person name="Shapiro-Ilan D."/>
            <person name="Pidot S.J."/>
            <person name="Stinear T.P."/>
            <person name="Ebersberger I."/>
            <person name="Bode H.B."/>
        </authorList>
    </citation>
    <scope>NUCLEOTIDE SEQUENCE [LARGE SCALE GENOMIC DNA]</scope>
    <source>
        <strain evidence="2 5">DSM 17908</strain>
    </source>
</reference>
<protein>
    <submittedName>
        <fullName evidence="3">Uncharacterized protein</fullName>
    </submittedName>
</protein>
<gene>
    <name evidence="3" type="ORF">SAMN05421680_14114</name>
    <name evidence="2" type="ORF">Xmau_03774</name>
</gene>